<evidence type="ECO:0000313" key="1">
    <source>
        <dbReference type="EMBL" id="JAH16325.1"/>
    </source>
</evidence>
<name>A0A0E9QJ14_ANGAN</name>
<reference evidence="1" key="2">
    <citation type="journal article" date="2015" name="Fish Shellfish Immunol.">
        <title>Early steps in the European eel (Anguilla anguilla)-Vibrio vulnificus interaction in the gills: Role of the RtxA13 toxin.</title>
        <authorList>
            <person name="Callol A."/>
            <person name="Pajuelo D."/>
            <person name="Ebbesson L."/>
            <person name="Teles M."/>
            <person name="MacKenzie S."/>
            <person name="Amaro C."/>
        </authorList>
    </citation>
    <scope>NUCLEOTIDE SEQUENCE</scope>
</reference>
<accession>A0A0E9QJ14</accession>
<proteinExistence type="predicted"/>
<organism evidence="1">
    <name type="scientific">Anguilla anguilla</name>
    <name type="common">European freshwater eel</name>
    <name type="synonym">Muraena anguilla</name>
    <dbReference type="NCBI Taxonomy" id="7936"/>
    <lineage>
        <taxon>Eukaryota</taxon>
        <taxon>Metazoa</taxon>
        <taxon>Chordata</taxon>
        <taxon>Craniata</taxon>
        <taxon>Vertebrata</taxon>
        <taxon>Euteleostomi</taxon>
        <taxon>Actinopterygii</taxon>
        <taxon>Neopterygii</taxon>
        <taxon>Teleostei</taxon>
        <taxon>Anguilliformes</taxon>
        <taxon>Anguillidae</taxon>
        <taxon>Anguilla</taxon>
    </lineage>
</organism>
<dbReference type="AlphaFoldDB" id="A0A0E9QJ14"/>
<protein>
    <submittedName>
        <fullName evidence="1">Uncharacterized protein</fullName>
    </submittedName>
</protein>
<reference evidence="1" key="1">
    <citation type="submission" date="2014-11" db="EMBL/GenBank/DDBJ databases">
        <authorList>
            <person name="Amaro Gonzalez C."/>
        </authorList>
    </citation>
    <scope>NUCLEOTIDE SEQUENCE</scope>
</reference>
<sequence>MHCHWYHVCVCGLEKIQRRKHYITLKA</sequence>
<dbReference type="EMBL" id="GBXM01092252">
    <property type="protein sequence ID" value="JAH16325.1"/>
    <property type="molecule type" value="Transcribed_RNA"/>
</dbReference>